<proteinExistence type="predicted"/>
<dbReference type="SUPFAM" id="SSF54695">
    <property type="entry name" value="POZ domain"/>
    <property type="match status" value="1"/>
</dbReference>
<gene>
    <name evidence="14" type="ORF">ACJMK2_019509</name>
</gene>
<dbReference type="SMART" id="SM00355">
    <property type="entry name" value="ZnF_C2H2"/>
    <property type="match status" value="5"/>
</dbReference>
<keyword evidence="3" id="KW-0677">Repeat</keyword>
<evidence type="ECO:0000256" key="2">
    <source>
        <dbReference type="ARBA" id="ARBA00022723"/>
    </source>
</evidence>
<evidence type="ECO:0000256" key="1">
    <source>
        <dbReference type="ARBA" id="ARBA00004123"/>
    </source>
</evidence>
<feature type="domain" description="C2H2-type" evidence="13">
    <location>
        <begin position="283"/>
        <end position="310"/>
    </location>
</feature>
<dbReference type="Proteomes" id="UP001634394">
    <property type="component" value="Unassembled WGS sequence"/>
</dbReference>
<dbReference type="InterPro" id="IPR011333">
    <property type="entry name" value="SKP1/BTB/POZ_sf"/>
</dbReference>
<dbReference type="InterPro" id="IPR000210">
    <property type="entry name" value="BTB/POZ_dom"/>
</dbReference>
<evidence type="ECO:0000256" key="7">
    <source>
        <dbReference type="ARBA" id="ARBA00023125"/>
    </source>
</evidence>
<keyword evidence="6" id="KW-0805">Transcription regulation</keyword>
<protein>
    <recommendedName>
        <fullName evidence="16">Zinc finger and BTB domain-containing protein 49</fullName>
    </recommendedName>
</protein>
<dbReference type="InterPro" id="IPR013087">
    <property type="entry name" value="Znf_C2H2_type"/>
</dbReference>
<evidence type="ECO:0000256" key="11">
    <source>
        <dbReference type="SAM" id="MobiDB-lite"/>
    </source>
</evidence>
<keyword evidence="15" id="KW-1185">Reference proteome</keyword>
<organism evidence="14 15">
    <name type="scientific">Sinanodonta woodiana</name>
    <name type="common">Chinese pond mussel</name>
    <name type="synonym">Anodonta woodiana</name>
    <dbReference type="NCBI Taxonomy" id="1069815"/>
    <lineage>
        <taxon>Eukaryota</taxon>
        <taxon>Metazoa</taxon>
        <taxon>Spiralia</taxon>
        <taxon>Lophotrochozoa</taxon>
        <taxon>Mollusca</taxon>
        <taxon>Bivalvia</taxon>
        <taxon>Autobranchia</taxon>
        <taxon>Heteroconchia</taxon>
        <taxon>Palaeoheterodonta</taxon>
        <taxon>Unionida</taxon>
        <taxon>Unionoidea</taxon>
        <taxon>Unionidae</taxon>
        <taxon>Unioninae</taxon>
        <taxon>Sinanodonta</taxon>
    </lineage>
</organism>
<dbReference type="GO" id="GO:0008270">
    <property type="term" value="F:zinc ion binding"/>
    <property type="evidence" value="ECO:0007669"/>
    <property type="project" value="UniProtKB-KW"/>
</dbReference>
<feature type="domain" description="C2H2-type" evidence="13">
    <location>
        <begin position="254"/>
        <end position="276"/>
    </location>
</feature>
<evidence type="ECO:0000256" key="6">
    <source>
        <dbReference type="ARBA" id="ARBA00023015"/>
    </source>
</evidence>
<evidence type="ECO:0008006" key="16">
    <source>
        <dbReference type="Google" id="ProtNLM"/>
    </source>
</evidence>
<evidence type="ECO:0000256" key="10">
    <source>
        <dbReference type="PROSITE-ProRule" id="PRU00042"/>
    </source>
</evidence>
<evidence type="ECO:0000256" key="5">
    <source>
        <dbReference type="ARBA" id="ARBA00022833"/>
    </source>
</evidence>
<dbReference type="PROSITE" id="PS50097">
    <property type="entry name" value="BTB"/>
    <property type="match status" value="1"/>
</dbReference>
<dbReference type="Gene3D" id="3.30.710.10">
    <property type="entry name" value="Potassium Channel Kv1.1, Chain A"/>
    <property type="match status" value="1"/>
</dbReference>
<dbReference type="SUPFAM" id="SSF57667">
    <property type="entry name" value="beta-beta-alpha zinc fingers"/>
    <property type="match status" value="3"/>
</dbReference>
<keyword evidence="4 10" id="KW-0863">Zinc-finger</keyword>
<comment type="subcellular location">
    <subcellularLocation>
        <location evidence="1">Nucleus</location>
    </subcellularLocation>
</comment>
<keyword evidence="2" id="KW-0479">Metal-binding</keyword>
<reference evidence="14 15" key="1">
    <citation type="submission" date="2024-11" db="EMBL/GenBank/DDBJ databases">
        <title>Chromosome-level genome assembly of the freshwater bivalve Anodonta woodiana.</title>
        <authorList>
            <person name="Chen X."/>
        </authorList>
    </citation>
    <scope>NUCLEOTIDE SEQUENCE [LARGE SCALE GENOMIC DNA]</scope>
    <source>
        <strain evidence="14">MN2024</strain>
        <tissue evidence="14">Gills</tissue>
    </source>
</reference>
<evidence type="ECO:0000256" key="8">
    <source>
        <dbReference type="ARBA" id="ARBA00023163"/>
    </source>
</evidence>
<dbReference type="PANTHER" id="PTHR46105:SF5">
    <property type="entry name" value="ZINC FINGER AND BTB DOMAIN-CONTAINING PROTEIN 44 ISOFORM X1"/>
    <property type="match status" value="1"/>
</dbReference>
<dbReference type="InterPro" id="IPR050457">
    <property type="entry name" value="ZnFinger_BTB_dom_contain"/>
</dbReference>
<name>A0ABD3TXS9_SINWO</name>
<dbReference type="EMBL" id="JBJQND010000017">
    <property type="protein sequence ID" value="KAL3841351.1"/>
    <property type="molecule type" value="Genomic_DNA"/>
</dbReference>
<evidence type="ECO:0000259" key="12">
    <source>
        <dbReference type="PROSITE" id="PS50097"/>
    </source>
</evidence>
<keyword evidence="5" id="KW-0862">Zinc</keyword>
<dbReference type="Pfam" id="PF00651">
    <property type="entry name" value="BTB"/>
    <property type="match status" value="1"/>
</dbReference>
<keyword evidence="9" id="KW-0539">Nucleus</keyword>
<dbReference type="PROSITE" id="PS00028">
    <property type="entry name" value="ZINC_FINGER_C2H2_1"/>
    <property type="match status" value="3"/>
</dbReference>
<dbReference type="GO" id="GO:0005634">
    <property type="term" value="C:nucleus"/>
    <property type="evidence" value="ECO:0007669"/>
    <property type="project" value="UniProtKB-SubCell"/>
</dbReference>
<dbReference type="EMBL" id="JBJQND010000017">
    <property type="protein sequence ID" value="KAL3841350.1"/>
    <property type="molecule type" value="Genomic_DNA"/>
</dbReference>
<sequence length="764" mass="85368">MEKVYVNPDHSSQLLVQMSELWRKDKFCDAVMVLRNARFKLHKLVLMAACPGIQATQSMAEEKSHFQISLPDDYDMTAVVNVLDYLYDGAVQLRCDNVHKIQKLAKYLQLHSLVHYCMDFKSIHENQDTNVNEKNALLIKRIKQEPGTDMESIGDSKEKMTNEHISSSSDIMDSSEDVNVLETTDALSEHADSQTLKAGPGTVDIEEETDHFQTFSQEKKTSINVSDGMKMFVHVVGSPSTKHFFIIHDLKGPFPCDECGLTFKDIEEFKIHAQCHDWNVAKLFCKFCGEGFNNKSSRNKHVNIHHAVKGKTCNQCGRQFRDTYCLSRHRGSRQCKLNIVQSIRKAQNCTSSENSANNNRLRSGPTDGSVTTVESDQERGTISSKNNLGSSFVTEQSSLPCLKATQIDVKDENEASQWTSRNSSGNLDCGGQTTFPCSVSSFVQVSNTESCTNFPSNVQRNIGMSMQFASSFVPRTEEDPVVIGHTVFPCSVAAADATNTGSTTTSQKDSSEDIRKMGQYFKDVIGSGVSFMESSHPDFALVAQVTSPSSITDLIEAECGRGLKTYSHYNFPVDNRIEPPSISSTYNDKSISGSAEKLRGGLNVREQASSRVKTNDVVRGICKDGAVSVQKFSRNEQTNSVWGYVDEVESGWNFATNHIAPQSHFQKQGALRVFEEAVQGCNNHTQKRHIYTCQFCNKEFTTASCRSKHVNLHHVGKGKTCHICGHQFKDNFSLNRHTGSRRCRLNKFRGRIFKKSFTTTEDNS</sequence>
<dbReference type="InterPro" id="IPR036236">
    <property type="entry name" value="Znf_C2H2_sf"/>
</dbReference>
<evidence type="ECO:0000256" key="3">
    <source>
        <dbReference type="ARBA" id="ARBA00022737"/>
    </source>
</evidence>
<evidence type="ECO:0000256" key="9">
    <source>
        <dbReference type="ARBA" id="ARBA00023242"/>
    </source>
</evidence>
<accession>A0ABD3TXS9</accession>
<dbReference type="SMART" id="SM00225">
    <property type="entry name" value="BTB"/>
    <property type="match status" value="1"/>
</dbReference>
<dbReference type="AlphaFoldDB" id="A0ABD3TXS9"/>
<dbReference type="Gene3D" id="3.30.160.60">
    <property type="entry name" value="Classic Zinc Finger"/>
    <property type="match status" value="2"/>
</dbReference>
<evidence type="ECO:0000256" key="4">
    <source>
        <dbReference type="ARBA" id="ARBA00022771"/>
    </source>
</evidence>
<keyword evidence="8" id="KW-0804">Transcription</keyword>
<evidence type="ECO:0000313" key="14">
    <source>
        <dbReference type="EMBL" id="KAL3841351.1"/>
    </source>
</evidence>
<feature type="domain" description="C2H2-type" evidence="13">
    <location>
        <begin position="691"/>
        <end position="719"/>
    </location>
</feature>
<dbReference type="PROSITE" id="PS50157">
    <property type="entry name" value="ZINC_FINGER_C2H2_2"/>
    <property type="match status" value="3"/>
</dbReference>
<keyword evidence="7" id="KW-0238">DNA-binding</keyword>
<dbReference type="GO" id="GO:0003677">
    <property type="term" value="F:DNA binding"/>
    <property type="evidence" value="ECO:0007669"/>
    <property type="project" value="UniProtKB-KW"/>
</dbReference>
<feature type="region of interest" description="Disordered" evidence="11">
    <location>
        <begin position="350"/>
        <end position="391"/>
    </location>
</feature>
<evidence type="ECO:0000313" key="15">
    <source>
        <dbReference type="Proteomes" id="UP001634394"/>
    </source>
</evidence>
<comment type="caution">
    <text evidence="14">The sequence shown here is derived from an EMBL/GenBank/DDBJ whole genome shotgun (WGS) entry which is preliminary data.</text>
</comment>
<evidence type="ECO:0000259" key="13">
    <source>
        <dbReference type="PROSITE" id="PS50157"/>
    </source>
</evidence>
<feature type="domain" description="BTB" evidence="12">
    <location>
        <begin position="28"/>
        <end position="95"/>
    </location>
</feature>
<dbReference type="PANTHER" id="PTHR46105">
    <property type="entry name" value="AGAP004733-PA"/>
    <property type="match status" value="1"/>
</dbReference>